<dbReference type="AlphaFoldDB" id="A0A2P5W409"/>
<accession>A0A2P5W409</accession>
<dbReference type="InterPro" id="IPR000008">
    <property type="entry name" value="C2_dom"/>
</dbReference>
<dbReference type="OrthoDB" id="990220at2759"/>
<proteinExistence type="predicted"/>
<dbReference type="Gene3D" id="2.60.40.150">
    <property type="entry name" value="C2 domain"/>
    <property type="match status" value="1"/>
</dbReference>
<dbReference type="SMART" id="SM00239">
    <property type="entry name" value="C2"/>
    <property type="match status" value="1"/>
</dbReference>
<organism evidence="2 3">
    <name type="scientific">Gossypium barbadense</name>
    <name type="common">Sea Island cotton</name>
    <name type="synonym">Hibiscus barbadensis</name>
    <dbReference type="NCBI Taxonomy" id="3634"/>
    <lineage>
        <taxon>Eukaryota</taxon>
        <taxon>Viridiplantae</taxon>
        <taxon>Streptophyta</taxon>
        <taxon>Embryophyta</taxon>
        <taxon>Tracheophyta</taxon>
        <taxon>Spermatophyta</taxon>
        <taxon>Magnoliopsida</taxon>
        <taxon>eudicotyledons</taxon>
        <taxon>Gunneridae</taxon>
        <taxon>Pentapetalae</taxon>
        <taxon>rosids</taxon>
        <taxon>malvids</taxon>
        <taxon>Malvales</taxon>
        <taxon>Malvaceae</taxon>
        <taxon>Malvoideae</taxon>
        <taxon>Gossypium</taxon>
    </lineage>
</organism>
<name>A0A2P5W409_GOSBA</name>
<dbReference type="Pfam" id="PF00168">
    <property type="entry name" value="C2"/>
    <property type="match status" value="1"/>
</dbReference>
<evidence type="ECO:0000259" key="1">
    <source>
        <dbReference type="SMART" id="SM00239"/>
    </source>
</evidence>
<dbReference type="InterPro" id="IPR035892">
    <property type="entry name" value="C2_domain_sf"/>
</dbReference>
<dbReference type="SUPFAM" id="SSF49562">
    <property type="entry name" value="C2 domain (Calcium/lipid-binding domain, CaLB)"/>
    <property type="match status" value="1"/>
</dbReference>
<gene>
    <name evidence="2" type="ORF">GOBAR_AA34831</name>
</gene>
<dbReference type="EMBL" id="KZ669233">
    <property type="protein sequence ID" value="PPR85856.1"/>
    <property type="molecule type" value="Genomic_DNA"/>
</dbReference>
<dbReference type="PANTHER" id="PTHR32246:SF156">
    <property type="entry name" value="LIPID-BINDING FAMILY PROTEIN, PUTATIVE-RELATED"/>
    <property type="match status" value="1"/>
</dbReference>
<feature type="domain" description="C2" evidence="1">
    <location>
        <begin position="6"/>
        <end position="131"/>
    </location>
</feature>
<sequence>MEKIYVLEITLISAQGLKERPGTNTSHQMKTYALAWNDSSFELRTCIDRDGNENPTWKDQFPFKVSSDFLSHETSGVSIEIFAVGFLRDTLIQGVLNFDMAVFDGADVPAFNGVSAISFRDLIGGKVHPMTPQNLNSLIMRIRFVGVKKSNHMKSSASCGKLYCEMETPSKADRLSPFIFNRAESFNEGKLVNVRSILALED</sequence>
<dbReference type="PANTHER" id="PTHR32246">
    <property type="entry name" value="INGRESSION PROTEIN FIC1"/>
    <property type="match status" value="1"/>
</dbReference>
<reference evidence="2 3" key="1">
    <citation type="submission" date="2015-01" db="EMBL/GenBank/DDBJ databases">
        <title>Genome of allotetraploid Gossypium barbadense reveals genomic plasticity and fiber elongation in cotton evolution.</title>
        <authorList>
            <person name="Chen X."/>
            <person name="Liu X."/>
            <person name="Zhao B."/>
            <person name="Zheng H."/>
            <person name="Hu Y."/>
            <person name="Lu G."/>
            <person name="Yang C."/>
            <person name="Chen J."/>
            <person name="Shan C."/>
            <person name="Zhang L."/>
            <person name="Zhou Y."/>
            <person name="Wang L."/>
            <person name="Guo W."/>
            <person name="Bai Y."/>
            <person name="Ruan J."/>
            <person name="Shangguan X."/>
            <person name="Mao Y."/>
            <person name="Jiang J."/>
            <person name="Zhu Y."/>
            <person name="Lei J."/>
            <person name="Kang H."/>
            <person name="Chen S."/>
            <person name="He X."/>
            <person name="Wang R."/>
            <person name="Wang Y."/>
            <person name="Chen J."/>
            <person name="Wang L."/>
            <person name="Yu S."/>
            <person name="Wang B."/>
            <person name="Wei J."/>
            <person name="Song S."/>
            <person name="Lu X."/>
            <person name="Gao Z."/>
            <person name="Gu W."/>
            <person name="Deng X."/>
            <person name="Ma D."/>
            <person name="Wang S."/>
            <person name="Liang W."/>
            <person name="Fang L."/>
            <person name="Cai C."/>
            <person name="Zhu X."/>
            <person name="Zhou B."/>
            <person name="Zhang Y."/>
            <person name="Chen Z."/>
            <person name="Xu S."/>
            <person name="Zhu R."/>
            <person name="Wang S."/>
            <person name="Zhang T."/>
            <person name="Zhao G."/>
        </authorList>
    </citation>
    <scope>NUCLEOTIDE SEQUENCE [LARGE SCALE GENOMIC DNA]</scope>
    <source>
        <strain evidence="3">cv. Xinhai21</strain>
        <tissue evidence="2">Leaf</tissue>
    </source>
</reference>
<protein>
    <recommendedName>
        <fullName evidence="1">C2 domain-containing protein</fullName>
    </recommendedName>
</protein>
<evidence type="ECO:0000313" key="2">
    <source>
        <dbReference type="EMBL" id="PPR85856.1"/>
    </source>
</evidence>
<dbReference type="Proteomes" id="UP000239757">
    <property type="component" value="Unassembled WGS sequence"/>
</dbReference>
<evidence type="ECO:0000313" key="3">
    <source>
        <dbReference type="Proteomes" id="UP000239757"/>
    </source>
</evidence>